<evidence type="ECO:0000256" key="2">
    <source>
        <dbReference type="ARBA" id="ARBA00007886"/>
    </source>
</evidence>
<sequence length="394" mass="44721">MPRFRITLQLLLCLLLLTGCWSKRELDELAIVTSIGVDKVEDEYRLTLQIINPGEVAAQQITTRTAVSSYTATGRSLFEAIREMTETIPRRIYAAHIRDVVIGEETARDGITEVLDFFMRDHEFRTDFFVVVVRDMSAFDFLNTLTPMEKIPAEKLYNSLEASFQYWAATKSTKIQEIINSLLSEGRQPVMTGVSVNGQTSTGSRLENVEQIYSPAQIALKDLAVFKGDKLIGWLTGDESKGFNYITDNVRSTAEYMDCPQGGNITFEILTSDSKSTVIIQDGQPNININVKVKGLIDEVQCRQIDLSKEKTIQTLEKDLGTQIQKYMETSLKRAQQEFQSDIFGFGEQTMRSHNQYWKENKGDWPTIFTDLEVHTAVDVKLERTGKIIDSFQD</sequence>
<evidence type="ECO:0000313" key="11">
    <source>
        <dbReference type="Proteomes" id="UP001589836"/>
    </source>
</evidence>
<dbReference type="NCBIfam" id="TIGR02887">
    <property type="entry name" value="spore_ger_x_C"/>
    <property type="match status" value="1"/>
</dbReference>
<keyword evidence="6" id="KW-0564">Palmitate</keyword>
<evidence type="ECO:0000259" key="8">
    <source>
        <dbReference type="Pfam" id="PF05504"/>
    </source>
</evidence>
<keyword evidence="3" id="KW-0309">Germination</keyword>
<reference evidence="10 11" key="1">
    <citation type="submission" date="2024-09" db="EMBL/GenBank/DDBJ databases">
        <authorList>
            <person name="Sun Q."/>
            <person name="Mori K."/>
        </authorList>
    </citation>
    <scope>NUCLEOTIDE SEQUENCE [LARGE SCALE GENOMIC DNA]</scope>
    <source>
        <strain evidence="10 11">NCAIM B.02529</strain>
    </source>
</reference>
<organism evidence="10 11">
    <name type="scientific">Pontibacillus salicampi</name>
    <dbReference type="NCBI Taxonomy" id="1449801"/>
    <lineage>
        <taxon>Bacteria</taxon>
        <taxon>Bacillati</taxon>
        <taxon>Bacillota</taxon>
        <taxon>Bacilli</taxon>
        <taxon>Bacillales</taxon>
        <taxon>Bacillaceae</taxon>
        <taxon>Pontibacillus</taxon>
    </lineage>
</organism>
<evidence type="ECO:0000256" key="7">
    <source>
        <dbReference type="ARBA" id="ARBA00023288"/>
    </source>
</evidence>
<dbReference type="InterPro" id="IPR038501">
    <property type="entry name" value="Spore_GerAC_C_sf"/>
</dbReference>
<dbReference type="Gene3D" id="3.30.300.210">
    <property type="entry name" value="Nutrient germinant receptor protein C, domain 3"/>
    <property type="match status" value="1"/>
</dbReference>
<name>A0ABV6LPZ2_9BACI</name>
<comment type="caution">
    <text evidence="10">The sequence shown here is derived from an EMBL/GenBank/DDBJ whole genome shotgun (WGS) entry which is preliminary data.</text>
</comment>
<dbReference type="InterPro" id="IPR008844">
    <property type="entry name" value="Spore_GerAC-like"/>
</dbReference>
<dbReference type="Proteomes" id="UP001589836">
    <property type="component" value="Unassembled WGS sequence"/>
</dbReference>
<dbReference type="InterPro" id="IPR046953">
    <property type="entry name" value="Spore_GerAC-like_C"/>
</dbReference>
<evidence type="ECO:0000256" key="3">
    <source>
        <dbReference type="ARBA" id="ARBA00022544"/>
    </source>
</evidence>
<comment type="subcellular location">
    <subcellularLocation>
        <location evidence="1">Membrane</location>
        <topology evidence="1">Lipid-anchor</topology>
    </subcellularLocation>
</comment>
<evidence type="ECO:0000313" key="10">
    <source>
        <dbReference type="EMBL" id="MFC0524343.1"/>
    </source>
</evidence>
<keyword evidence="4" id="KW-0732">Signal</keyword>
<gene>
    <name evidence="10" type="ORF">ACFFGV_12280</name>
</gene>
<keyword evidence="5" id="KW-0472">Membrane</keyword>
<evidence type="ECO:0000259" key="9">
    <source>
        <dbReference type="Pfam" id="PF25198"/>
    </source>
</evidence>
<evidence type="ECO:0000256" key="6">
    <source>
        <dbReference type="ARBA" id="ARBA00023139"/>
    </source>
</evidence>
<dbReference type="Pfam" id="PF05504">
    <property type="entry name" value="Spore_GerAC"/>
    <property type="match status" value="1"/>
</dbReference>
<keyword evidence="7" id="KW-0449">Lipoprotein</keyword>
<feature type="domain" description="Spore germination GerAC-like C-terminal" evidence="8">
    <location>
        <begin position="222"/>
        <end position="386"/>
    </location>
</feature>
<dbReference type="RefSeq" id="WP_377348225.1">
    <property type="nucleotide sequence ID" value="NZ_JBHLTP010000011.1"/>
</dbReference>
<dbReference type="PANTHER" id="PTHR35789:SF1">
    <property type="entry name" value="SPORE GERMINATION PROTEIN B3"/>
    <property type="match status" value="1"/>
</dbReference>
<dbReference type="Pfam" id="PF25198">
    <property type="entry name" value="Spore_GerAC_N"/>
    <property type="match status" value="1"/>
</dbReference>
<evidence type="ECO:0000256" key="5">
    <source>
        <dbReference type="ARBA" id="ARBA00023136"/>
    </source>
</evidence>
<dbReference type="Gene3D" id="6.20.190.10">
    <property type="entry name" value="Nutrient germinant receptor protein C, domain 1"/>
    <property type="match status" value="1"/>
</dbReference>
<protein>
    <submittedName>
        <fullName evidence="10">Ger(X)C family spore germination protein</fullName>
    </submittedName>
</protein>
<proteinExistence type="inferred from homology"/>
<evidence type="ECO:0000256" key="4">
    <source>
        <dbReference type="ARBA" id="ARBA00022729"/>
    </source>
</evidence>
<dbReference type="InterPro" id="IPR057336">
    <property type="entry name" value="GerAC_N"/>
</dbReference>
<dbReference type="PANTHER" id="PTHR35789">
    <property type="entry name" value="SPORE GERMINATION PROTEIN B3"/>
    <property type="match status" value="1"/>
</dbReference>
<evidence type="ECO:0000256" key="1">
    <source>
        <dbReference type="ARBA" id="ARBA00004635"/>
    </source>
</evidence>
<accession>A0ABV6LPZ2</accession>
<dbReference type="PROSITE" id="PS51257">
    <property type="entry name" value="PROKAR_LIPOPROTEIN"/>
    <property type="match status" value="1"/>
</dbReference>
<keyword evidence="11" id="KW-1185">Reference proteome</keyword>
<dbReference type="EMBL" id="JBHLTP010000011">
    <property type="protein sequence ID" value="MFC0524343.1"/>
    <property type="molecule type" value="Genomic_DNA"/>
</dbReference>
<comment type="similarity">
    <text evidence="2">Belongs to the GerABKC lipoprotein family.</text>
</comment>
<feature type="domain" description="Spore germination protein N-terminal" evidence="9">
    <location>
        <begin position="23"/>
        <end position="195"/>
    </location>
</feature>